<feature type="compositionally biased region" description="Polar residues" evidence="1">
    <location>
        <begin position="144"/>
        <end position="157"/>
    </location>
</feature>
<feature type="region of interest" description="Disordered" evidence="1">
    <location>
        <begin position="144"/>
        <end position="164"/>
    </location>
</feature>
<feature type="region of interest" description="Disordered" evidence="1">
    <location>
        <begin position="47"/>
        <end position="67"/>
    </location>
</feature>
<dbReference type="AlphaFoldDB" id="X6P3T2"/>
<protein>
    <submittedName>
        <fullName evidence="2">Uncharacterized protein</fullName>
    </submittedName>
</protein>
<evidence type="ECO:0000313" key="2">
    <source>
        <dbReference type="EMBL" id="ETO32851.1"/>
    </source>
</evidence>
<name>X6P3T2_RETFI</name>
<evidence type="ECO:0000313" key="3">
    <source>
        <dbReference type="Proteomes" id="UP000023152"/>
    </source>
</evidence>
<accession>X6P3T2</accession>
<dbReference type="EMBL" id="ASPP01003871">
    <property type="protein sequence ID" value="ETO32851.1"/>
    <property type="molecule type" value="Genomic_DNA"/>
</dbReference>
<gene>
    <name evidence="2" type="ORF">RFI_04265</name>
</gene>
<sequence length="204" mass="21052">MKSVEGLSLSKSNSVTLNKAGKAGVGSAAKAKVKRIQLENILKDGRSDTSKSKLLGSGGSTSQLAGMPTLDLEELRNNPFIDTADLMMTSKVTAPLGGGGHTWSNPNVAVSVNPSTSAVSTNNVTNGTSNATDQLNQQQLITSNDGNLSHDTYSHSDGGSGSVVSANAKPTKATNQEVISAVPNAVTSRTTIASRPLRIFKNLT</sequence>
<comment type="caution">
    <text evidence="2">The sequence shown here is derived from an EMBL/GenBank/DDBJ whole genome shotgun (WGS) entry which is preliminary data.</text>
</comment>
<proteinExistence type="predicted"/>
<organism evidence="2 3">
    <name type="scientific">Reticulomyxa filosa</name>
    <dbReference type="NCBI Taxonomy" id="46433"/>
    <lineage>
        <taxon>Eukaryota</taxon>
        <taxon>Sar</taxon>
        <taxon>Rhizaria</taxon>
        <taxon>Retaria</taxon>
        <taxon>Foraminifera</taxon>
        <taxon>Monothalamids</taxon>
        <taxon>Reticulomyxidae</taxon>
        <taxon>Reticulomyxa</taxon>
    </lineage>
</organism>
<dbReference type="Proteomes" id="UP000023152">
    <property type="component" value="Unassembled WGS sequence"/>
</dbReference>
<reference evidence="2 3" key="1">
    <citation type="journal article" date="2013" name="Curr. Biol.">
        <title>The Genome of the Foraminiferan Reticulomyxa filosa.</title>
        <authorList>
            <person name="Glockner G."/>
            <person name="Hulsmann N."/>
            <person name="Schleicher M."/>
            <person name="Noegel A.A."/>
            <person name="Eichinger L."/>
            <person name="Gallinger C."/>
            <person name="Pawlowski J."/>
            <person name="Sierra R."/>
            <person name="Euteneuer U."/>
            <person name="Pillet L."/>
            <person name="Moustafa A."/>
            <person name="Platzer M."/>
            <person name="Groth M."/>
            <person name="Szafranski K."/>
            <person name="Schliwa M."/>
        </authorList>
    </citation>
    <scope>NUCLEOTIDE SEQUENCE [LARGE SCALE GENOMIC DNA]</scope>
</reference>
<evidence type="ECO:0000256" key="1">
    <source>
        <dbReference type="SAM" id="MobiDB-lite"/>
    </source>
</evidence>
<keyword evidence="3" id="KW-1185">Reference proteome</keyword>
<feature type="non-terminal residue" evidence="2">
    <location>
        <position position="204"/>
    </location>
</feature>